<dbReference type="InterPro" id="IPR050942">
    <property type="entry name" value="F-box_BR-signaling"/>
</dbReference>
<sequence length="510" mass="57014">MAIAADYLIFYQTIIPSTVPKSSFPCHSISSKALAMAAVSFPMENWSELLHELLIEIAKQITSIEDFVSFGAVCSSWYAAATRENFTRSSQIPWLMLAEVEEQQNESERWRQFFSLSSGRIFKVILPEASEIRCVSSLGWLLTLGELKANLLHPLSRLQIQLPDLNTFQDYDEHENFLLDYVHRMVLSASPAATRDYLVMVTHGFAASLGFWRPGDASWTAVDRWELYIYDITYYKDKLYAVDVHGSVIVCDVNGPNPTQVNLVSSPPDGFLPLRNVQLYLLGWLNNTLLVVSRKGVQLTDAGNYGTTTFRVFQLDLCDKKWSEINNLGNRALFLGFNSSFSMEASDTNRCKANFIYFTDDCVDSYRSSPGGGGRDMGVFNLSDGSIEPHFDGRSLKWHQRSLLFQFNMALTTGELMLTEISRSFTDYQPMMMMDSIELEIRDSRESQYADDGSAGAAVVQRSVVPIASSGLVRSNQVLFKDAEGRAFGGCNSVGCRGGDGDACAWLQSL</sequence>
<proteinExistence type="predicted"/>
<keyword evidence="3" id="KW-1185">Reference proteome</keyword>
<dbReference type="PANTHER" id="PTHR44259">
    <property type="entry name" value="OS07G0183000 PROTEIN-RELATED"/>
    <property type="match status" value="1"/>
</dbReference>
<evidence type="ECO:0000313" key="2">
    <source>
        <dbReference type="EMBL" id="KAK3026404.1"/>
    </source>
</evidence>
<dbReference type="PANTHER" id="PTHR44259:SF108">
    <property type="entry name" value="F-BOX PROTEIN SKIP23-LIKE"/>
    <property type="match status" value="1"/>
</dbReference>
<protein>
    <recommendedName>
        <fullName evidence="1">KIB1-4 beta-propeller domain-containing protein</fullName>
    </recommendedName>
</protein>
<name>A0AA88WHL1_9ASTE</name>
<comment type="caution">
    <text evidence="2">The sequence shown here is derived from an EMBL/GenBank/DDBJ whole genome shotgun (WGS) entry which is preliminary data.</text>
</comment>
<evidence type="ECO:0000259" key="1">
    <source>
        <dbReference type="Pfam" id="PF03478"/>
    </source>
</evidence>
<gene>
    <name evidence="2" type="ORF">RJ639_041416</name>
</gene>
<dbReference type="EMBL" id="JAVXUP010000501">
    <property type="protein sequence ID" value="KAK3026404.1"/>
    <property type="molecule type" value="Genomic_DNA"/>
</dbReference>
<dbReference type="Proteomes" id="UP001188597">
    <property type="component" value="Unassembled WGS sequence"/>
</dbReference>
<dbReference type="Pfam" id="PF03478">
    <property type="entry name" value="Beta-prop_KIB1-4"/>
    <property type="match status" value="1"/>
</dbReference>
<accession>A0AA88WHL1</accession>
<dbReference type="Gene3D" id="1.20.1280.50">
    <property type="match status" value="1"/>
</dbReference>
<organism evidence="2 3">
    <name type="scientific">Escallonia herrerae</name>
    <dbReference type="NCBI Taxonomy" id="1293975"/>
    <lineage>
        <taxon>Eukaryota</taxon>
        <taxon>Viridiplantae</taxon>
        <taxon>Streptophyta</taxon>
        <taxon>Embryophyta</taxon>
        <taxon>Tracheophyta</taxon>
        <taxon>Spermatophyta</taxon>
        <taxon>Magnoliopsida</taxon>
        <taxon>eudicotyledons</taxon>
        <taxon>Gunneridae</taxon>
        <taxon>Pentapetalae</taxon>
        <taxon>asterids</taxon>
        <taxon>campanulids</taxon>
        <taxon>Escalloniales</taxon>
        <taxon>Escalloniaceae</taxon>
        <taxon>Escallonia</taxon>
    </lineage>
</organism>
<reference evidence="2" key="1">
    <citation type="submission" date="2022-12" db="EMBL/GenBank/DDBJ databases">
        <title>Draft genome assemblies for two species of Escallonia (Escalloniales).</title>
        <authorList>
            <person name="Chanderbali A."/>
            <person name="Dervinis C."/>
            <person name="Anghel I."/>
            <person name="Soltis D."/>
            <person name="Soltis P."/>
            <person name="Zapata F."/>
        </authorList>
    </citation>
    <scope>NUCLEOTIDE SEQUENCE</scope>
    <source>
        <strain evidence="2">UCBG64.0493</strain>
        <tissue evidence="2">Leaf</tissue>
    </source>
</reference>
<feature type="domain" description="KIB1-4 beta-propeller" evidence="1">
    <location>
        <begin position="113"/>
        <end position="381"/>
    </location>
</feature>
<dbReference type="AlphaFoldDB" id="A0AA88WHL1"/>
<evidence type="ECO:0000313" key="3">
    <source>
        <dbReference type="Proteomes" id="UP001188597"/>
    </source>
</evidence>
<dbReference type="InterPro" id="IPR005174">
    <property type="entry name" value="KIB1-4_b-propeller"/>
</dbReference>